<dbReference type="SUPFAM" id="SSF143631">
    <property type="entry name" value="ApbE-like"/>
    <property type="match status" value="1"/>
</dbReference>
<evidence type="ECO:0000256" key="7">
    <source>
        <dbReference type="ARBA" id="ARBA00022827"/>
    </source>
</evidence>
<evidence type="ECO:0000256" key="8">
    <source>
        <dbReference type="ARBA" id="ARBA00022842"/>
    </source>
</evidence>
<keyword evidence="6" id="KW-0479">Metal-binding</keyword>
<comment type="cofactor">
    <cofactor evidence="1">
        <name>Mg(2+)</name>
        <dbReference type="ChEBI" id="CHEBI:18420"/>
    </cofactor>
</comment>
<sequence length="137" mass="14950">MLSGGGEIRTQGSHPSGRRWRVSIRDARSEADNEGIATLEMDNQAIATSGDYLQNWSVKDDDATVHTYSHIINPKTLIPLKVEADRITSVTVVAPTCAMADGLATALMLFNNAAEAKKWAEALQAKDPRLSFWIATH</sequence>
<evidence type="ECO:0000256" key="5">
    <source>
        <dbReference type="ARBA" id="ARBA00022679"/>
    </source>
</evidence>
<keyword evidence="8" id="KW-0460">Magnesium</keyword>
<dbReference type="PANTHER" id="PTHR30040:SF2">
    <property type="entry name" value="FAD:PROTEIN FMN TRANSFERASE"/>
    <property type="match status" value="1"/>
</dbReference>
<evidence type="ECO:0000256" key="2">
    <source>
        <dbReference type="ARBA" id="ARBA00011955"/>
    </source>
</evidence>
<dbReference type="EMBL" id="JAFITR010000012">
    <property type="protein sequence ID" value="MBN4066634.1"/>
    <property type="molecule type" value="Genomic_DNA"/>
</dbReference>
<dbReference type="GO" id="GO:0016740">
    <property type="term" value="F:transferase activity"/>
    <property type="evidence" value="ECO:0007669"/>
    <property type="project" value="UniProtKB-KW"/>
</dbReference>
<dbReference type="PANTHER" id="PTHR30040">
    <property type="entry name" value="THIAMINE BIOSYNTHESIS LIPOPROTEIN APBE"/>
    <property type="match status" value="1"/>
</dbReference>
<name>A0ABS3AQ78_9BACT</name>
<protein>
    <recommendedName>
        <fullName evidence="3">FAD:protein FMN transferase</fullName>
        <ecNumber evidence="2">2.7.1.180</ecNumber>
    </recommendedName>
    <alternativeName>
        <fullName evidence="9">Flavin transferase</fullName>
    </alternativeName>
</protein>
<evidence type="ECO:0000256" key="10">
    <source>
        <dbReference type="ARBA" id="ARBA00048540"/>
    </source>
</evidence>
<comment type="caution">
    <text evidence="11">The sequence shown here is derived from an EMBL/GenBank/DDBJ whole genome shotgun (WGS) entry which is preliminary data.</text>
</comment>
<dbReference type="Proteomes" id="UP000722121">
    <property type="component" value="Unassembled WGS sequence"/>
</dbReference>
<dbReference type="InterPro" id="IPR024932">
    <property type="entry name" value="ApbE"/>
</dbReference>
<evidence type="ECO:0000256" key="9">
    <source>
        <dbReference type="ARBA" id="ARBA00031306"/>
    </source>
</evidence>
<evidence type="ECO:0000313" key="11">
    <source>
        <dbReference type="EMBL" id="MBN4066634.1"/>
    </source>
</evidence>
<evidence type="ECO:0000256" key="4">
    <source>
        <dbReference type="ARBA" id="ARBA00022630"/>
    </source>
</evidence>
<keyword evidence="4" id="KW-0285">Flavoprotein</keyword>
<accession>A0ABS3AQ78</accession>
<dbReference type="Pfam" id="PF02424">
    <property type="entry name" value="ApbE"/>
    <property type="match status" value="1"/>
</dbReference>
<keyword evidence="5 11" id="KW-0808">Transferase</keyword>
<proteinExistence type="predicted"/>
<comment type="catalytic activity">
    <reaction evidence="10">
        <text>L-threonyl-[protein] + FAD = FMN-L-threonyl-[protein] + AMP + H(+)</text>
        <dbReference type="Rhea" id="RHEA:36847"/>
        <dbReference type="Rhea" id="RHEA-COMP:11060"/>
        <dbReference type="Rhea" id="RHEA-COMP:11061"/>
        <dbReference type="ChEBI" id="CHEBI:15378"/>
        <dbReference type="ChEBI" id="CHEBI:30013"/>
        <dbReference type="ChEBI" id="CHEBI:57692"/>
        <dbReference type="ChEBI" id="CHEBI:74257"/>
        <dbReference type="ChEBI" id="CHEBI:456215"/>
        <dbReference type="EC" id="2.7.1.180"/>
    </reaction>
</comment>
<dbReference type="Gene3D" id="3.10.520.10">
    <property type="entry name" value="ApbE-like domains"/>
    <property type="match status" value="1"/>
</dbReference>
<keyword evidence="7" id="KW-0274">FAD</keyword>
<evidence type="ECO:0000256" key="1">
    <source>
        <dbReference type="ARBA" id="ARBA00001946"/>
    </source>
</evidence>
<gene>
    <name evidence="11" type="ORF">JYU14_00945</name>
</gene>
<dbReference type="InterPro" id="IPR003374">
    <property type="entry name" value="ApbE-like_sf"/>
</dbReference>
<dbReference type="EC" id="2.7.1.180" evidence="2"/>
<keyword evidence="12" id="KW-1185">Reference proteome</keyword>
<organism evidence="11 12">
    <name type="scientific">Simkania negevensis</name>
    <dbReference type="NCBI Taxonomy" id="83561"/>
    <lineage>
        <taxon>Bacteria</taxon>
        <taxon>Pseudomonadati</taxon>
        <taxon>Chlamydiota</taxon>
        <taxon>Chlamydiia</taxon>
        <taxon>Parachlamydiales</taxon>
        <taxon>Simkaniaceae</taxon>
        <taxon>Simkania</taxon>
    </lineage>
</organism>
<evidence type="ECO:0000313" key="12">
    <source>
        <dbReference type="Proteomes" id="UP000722121"/>
    </source>
</evidence>
<evidence type="ECO:0000256" key="3">
    <source>
        <dbReference type="ARBA" id="ARBA00016337"/>
    </source>
</evidence>
<reference evidence="11 12" key="1">
    <citation type="submission" date="2021-02" db="EMBL/GenBank/DDBJ databases">
        <title>Activity-based single-cell genomes from oceanic crustal fluid captures similar information to metagenomic and metatranscriptomic surveys with orders of magnitude less sampling.</title>
        <authorList>
            <person name="D'Angelo T.S."/>
            <person name="Orcutt B.N."/>
        </authorList>
    </citation>
    <scope>NUCLEOTIDE SEQUENCE [LARGE SCALE GENOMIC DNA]</scope>
    <source>
        <strain evidence="11">AH-315-G07</strain>
    </source>
</reference>
<evidence type="ECO:0000256" key="6">
    <source>
        <dbReference type="ARBA" id="ARBA00022723"/>
    </source>
</evidence>